<dbReference type="EMBL" id="JAODUO010000332">
    <property type="protein sequence ID" value="KAK2182909.1"/>
    <property type="molecule type" value="Genomic_DNA"/>
</dbReference>
<evidence type="ECO:0000313" key="1">
    <source>
        <dbReference type="EMBL" id="KAK2182909.1"/>
    </source>
</evidence>
<organism evidence="1 2">
    <name type="scientific">Ridgeia piscesae</name>
    <name type="common">Tubeworm</name>
    <dbReference type="NCBI Taxonomy" id="27915"/>
    <lineage>
        <taxon>Eukaryota</taxon>
        <taxon>Metazoa</taxon>
        <taxon>Spiralia</taxon>
        <taxon>Lophotrochozoa</taxon>
        <taxon>Annelida</taxon>
        <taxon>Polychaeta</taxon>
        <taxon>Sedentaria</taxon>
        <taxon>Canalipalpata</taxon>
        <taxon>Sabellida</taxon>
        <taxon>Siboglinidae</taxon>
        <taxon>Ridgeia</taxon>
    </lineage>
</organism>
<sequence>MTTRDMTTRDMTTRDMTTRDMTTRDMTTRDMTTRDMTTRDMTTRDMTTRCHLLYLFGPSSRQNARVRMASSSKNSVVNASHHRLSLSCQHTASQCHHRHTGLQCHHRHPGSVSPPTLRISVPTDILDPEVWLPHERCLAPVKLRQGRWVKRIDIHVDDAVATMAPLLSGCDNASDHSPRNSFLALMVLLSLSRPDLTYWCNAVRPPAKGCHRKLITDSHTAAASTMCTEKHLSNAGIRDEQDRAGVQQ</sequence>
<proteinExistence type="predicted"/>
<keyword evidence="2" id="KW-1185">Reference proteome</keyword>
<comment type="caution">
    <text evidence="1">The sequence shown here is derived from an EMBL/GenBank/DDBJ whole genome shotgun (WGS) entry which is preliminary data.</text>
</comment>
<reference evidence="1" key="1">
    <citation type="journal article" date="2023" name="Mol. Biol. Evol.">
        <title>Third-Generation Sequencing Reveals the Adaptive Role of the Epigenome in Three Deep-Sea Polychaetes.</title>
        <authorList>
            <person name="Perez M."/>
            <person name="Aroh O."/>
            <person name="Sun Y."/>
            <person name="Lan Y."/>
            <person name="Juniper S.K."/>
            <person name="Young C.R."/>
            <person name="Angers B."/>
            <person name="Qian P.Y."/>
        </authorList>
    </citation>
    <scope>NUCLEOTIDE SEQUENCE</scope>
    <source>
        <strain evidence="1">R07B-5</strain>
    </source>
</reference>
<dbReference type="AlphaFoldDB" id="A0AAD9L4H3"/>
<gene>
    <name evidence="1" type="ORF">NP493_331g06004</name>
</gene>
<accession>A0AAD9L4H3</accession>
<dbReference type="Proteomes" id="UP001209878">
    <property type="component" value="Unassembled WGS sequence"/>
</dbReference>
<evidence type="ECO:0000313" key="2">
    <source>
        <dbReference type="Proteomes" id="UP001209878"/>
    </source>
</evidence>
<name>A0AAD9L4H3_RIDPI</name>
<protein>
    <submittedName>
        <fullName evidence="1">Uncharacterized protein</fullName>
    </submittedName>
</protein>